<dbReference type="SUPFAM" id="SSF48264">
    <property type="entry name" value="Cytochrome P450"/>
    <property type="match status" value="1"/>
</dbReference>
<dbReference type="InterPro" id="IPR002397">
    <property type="entry name" value="Cyt_P450_B"/>
</dbReference>
<dbReference type="InterPro" id="IPR001128">
    <property type="entry name" value="Cyt_P450"/>
</dbReference>
<dbReference type="CDD" id="cd11029">
    <property type="entry name" value="CYP107-like"/>
    <property type="match status" value="1"/>
</dbReference>
<dbReference type="Proteomes" id="UP001550850">
    <property type="component" value="Unassembled WGS sequence"/>
</dbReference>
<evidence type="ECO:0000313" key="5">
    <source>
        <dbReference type="Proteomes" id="UP001550850"/>
    </source>
</evidence>
<dbReference type="PANTHER" id="PTHR46696:SF1">
    <property type="entry name" value="CYTOCHROME P450 YJIB-RELATED"/>
    <property type="match status" value="1"/>
</dbReference>
<organism evidence="4 5">
    <name type="scientific">Streptomyces fragilis</name>
    <dbReference type="NCBI Taxonomy" id="67301"/>
    <lineage>
        <taxon>Bacteria</taxon>
        <taxon>Bacillati</taxon>
        <taxon>Actinomycetota</taxon>
        <taxon>Actinomycetes</taxon>
        <taxon>Kitasatosporales</taxon>
        <taxon>Streptomycetaceae</taxon>
        <taxon>Streptomyces</taxon>
    </lineage>
</organism>
<keyword evidence="2" id="KW-0408">Iron</keyword>
<dbReference type="InterPro" id="IPR036396">
    <property type="entry name" value="Cyt_P450_sf"/>
</dbReference>
<name>A0ABV2YLR3_9ACTN</name>
<dbReference type="PROSITE" id="PS00086">
    <property type="entry name" value="CYTOCHROME_P450"/>
    <property type="match status" value="1"/>
</dbReference>
<keyword evidence="2" id="KW-0479">Metal-binding</keyword>
<accession>A0ABV2YLR3</accession>
<dbReference type="PANTHER" id="PTHR46696">
    <property type="entry name" value="P450, PUTATIVE (EUROFUNG)-RELATED"/>
    <property type="match status" value="1"/>
</dbReference>
<dbReference type="InterPro" id="IPR017972">
    <property type="entry name" value="Cyt_P450_CS"/>
</dbReference>
<sequence length="427" mass="46076">MAEPEALSCPFSGAETGAGAETGTGTVDITALGDTAHEQNARLREAGPATRVALPQGVEAWVVPHYATLRDLLADPRVGKHPSHWSALAEGRVPADWPMINFVVVPGLLTSDGADHRRLRNLLGQAFTPRRVERLRPRVEALVSGLLDRLARHPAGEVVDLRPEFCMPLPIQVICELTGLPRDRWDRMHELSNGIVGAGTGPGRPDMATVQRDAFALLADLVDLRTREPGDDLTTALIAAREADGSRLSAQELVGTLLQLLVAGHETTINLMGNAIRALLTHPDQLALLRSGEAPWSAVTEETQRWDSPVNHFPLRYALEDFEVGGTLIRKGEAVLASYASAGRDEREYGESGAVFDLGRPAFRHLSFGHGPHFCIGAPLARLEVEVALEGLFTRFPGIRPAGGDDLPRRPGLVSNAVTEVPVFLTT</sequence>
<protein>
    <submittedName>
        <fullName evidence="4">Cytochrome P450</fullName>
    </submittedName>
</protein>
<comment type="similarity">
    <text evidence="1 2">Belongs to the cytochrome P450 family.</text>
</comment>
<dbReference type="Pfam" id="PF00067">
    <property type="entry name" value="p450"/>
    <property type="match status" value="2"/>
</dbReference>
<feature type="compositionally biased region" description="Low complexity" evidence="3">
    <location>
        <begin position="13"/>
        <end position="24"/>
    </location>
</feature>
<keyword evidence="2" id="KW-0503">Monooxygenase</keyword>
<comment type="caution">
    <text evidence="4">The sequence shown here is derived from an EMBL/GenBank/DDBJ whole genome shotgun (WGS) entry which is preliminary data.</text>
</comment>
<proteinExistence type="inferred from homology"/>
<evidence type="ECO:0000313" key="4">
    <source>
        <dbReference type="EMBL" id="MEU3556479.1"/>
    </source>
</evidence>
<dbReference type="PRINTS" id="PR00385">
    <property type="entry name" value="P450"/>
</dbReference>
<keyword evidence="2" id="KW-0560">Oxidoreductase</keyword>
<dbReference type="PRINTS" id="PR00359">
    <property type="entry name" value="BP450"/>
</dbReference>
<dbReference type="RefSeq" id="WP_108957217.1">
    <property type="nucleotide sequence ID" value="NZ_BEVZ01000012.1"/>
</dbReference>
<keyword evidence="5" id="KW-1185">Reference proteome</keyword>
<dbReference type="EMBL" id="JBEZUR010000034">
    <property type="protein sequence ID" value="MEU3556479.1"/>
    <property type="molecule type" value="Genomic_DNA"/>
</dbReference>
<keyword evidence="2" id="KW-0349">Heme</keyword>
<dbReference type="Gene3D" id="1.10.630.10">
    <property type="entry name" value="Cytochrome P450"/>
    <property type="match status" value="1"/>
</dbReference>
<evidence type="ECO:0000256" key="1">
    <source>
        <dbReference type="ARBA" id="ARBA00010617"/>
    </source>
</evidence>
<feature type="region of interest" description="Disordered" evidence="3">
    <location>
        <begin position="1"/>
        <end position="24"/>
    </location>
</feature>
<gene>
    <name evidence="4" type="ORF">AB0E65_20050</name>
</gene>
<reference evidence="4 5" key="1">
    <citation type="submission" date="2024-06" db="EMBL/GenBank/DDBJ databases">
        <title>The Natural Products Discovery Center: Release of the First 8490 Sequenced Strains for Exploring Actinobacteria Biosynthetic Diversity.</title>
        <authorList>
            <person name="Kalkreuter E."/>
            <person name="Kautsar S.A."/>
            <person name="Yang D."/>
            <person name="Bader C.D."/>
            <person name="Teijaro C.N."/>
            <person name="Fluegel L."/>
            <person name="Davis C.M."/>
            <person name="Simpson J.R."/>
            <person name="Lauterbach L."/>
            <person name="Steele A.D."/>
            <person name="Gui C."/>
            <person name="Meng S."/>
            <person name="Li G."/>
            <person name="Viehrig K."/>
            <person name="Ye F."/>
            <person name="Su P."/>
            <person name="Kiefer A.F."/>
            <person name="Nichols A."/>
            <person name="Cepeda A.J."/>
            <person name="Yan W."/>
            <person name="Fan B."/>
            <person name="Jiang Y."/>
            <person name="Adhikari A."/>
            <person name="Zheng C.-J."/>
            <person name="Schuster L."/>
            <person name="Cowan T.M."/>
            <person name="Smanski M.J."/>
            <person name="Chevrette M.G."/>
            <person name="De Carvalho L.P.S."/>
            <person name="Shen B."/>
        </authorList>
    </citation>
    <scope>NUCLEOTIDE SEQUENCE [LARGE SCALE GENOMIC DNA]</scope>
    <source>
        <strain evidence="4 5">NPDC038104</strain>
    </source>
</reference>
<evidence type="ECO:0000256" key="2">
    <source>
        <dbReference type="RuleBase" id="RU000461"/>
    </source>
</evidence>
<evidence type="ECO:0000256" key="3">
    <source>
        <dbReference type="SAM" id="MobiDB-lite"/>
    </source>
</evidence>